<sequence>MKNVFRKYGLIIFLFLLGAGMKIHAQEILQDLSVLELDQEQNHMEKSHSAYVDSDFAFIETNLTLKYSYATIDVPSGKPYLFHLEGWYYDKKLFEDSFLLPPKPLFLFYQVFQI</sequence>
<proteinExistence type="predicted"/>
<name>E4RR22_LEAB4</name>
<dbReference type="EMBL" id="CP002305">
    <property type="protein sequence ID" value="ADQ16617.1"/>
    <property type="molecule type" value="Genomic_DNA"/>
</dbReference>
<accession>E4RR22</accession>
<reference key="1">
    <citation type="submission" date="2010-11" db="EMBL/GenBank/DDBJ databases">
        <title>The complete genome of Leadbetterella byssophila DSM 17132.</title>
        <authorList>
            <consortium name="US DOE Joint Genome Institute (JGI-PGF)"/>
            <person name="Lucas S."/>
            <person name="Copeland A."/>
            <person name="Lapidus A."/>
            <person name="Glavina del Rio T."/>
            <person name="Dalin E."/>
            <person name="Tice H."/>
            <person name="Bruce D."/>
            <person name="Goodwin L."/>
            <person name="Pitluck S."/>
            <person name="Kyrpides N."/>
            <person name="Mavromatis K."/>
            <person name="Ivanova N."/>
            <person name="Teshima H."/>
            <person name="Brettin T."/>
            <person name="Detter J.C."/>
            <person name="Han C."/>
            <person name="Tapia R."/>
            <person name="Land M."/>
            <person name="Hauser L."/>
            <person name="Markowitz V."/>
            <person name="Cheng J.-F."/>
            <person name="Hugenholtz P."/>
            <person name="Woyke T."/>
            <person name="Wu D."/>
            <person name="Tindall B."/>
            <person name="Pomrenke H.G."/>
            <person name="Brambilla E."/>
            <person name="Klenk H.-P."/>
            <person name="Eisen J.A."/>
        </authorList>
    </citation>
    <scope>NUCLEOTIDE SEQUENCE [LARGE SCALE GENOMIC DNA]</scope>
    <source>
        <strain>DSM 17132</strain>
    </source>
</reference>
<dbReference type="AlphaFoldDB" id="E4RR22"/>
<evidence type="ECO:0000313" key="1">
    <source>
        <dbReference type="EMBL" id="ADQ16617.1"/>
    </source>
</evidence>
<dbReference type="HOGENOM" id="CLU_2117944_0_0_10"/>
<dbReference type="KEGG" id="lby:Lbys_0871"/>
<dbReference type="RefSeq" id="WP_013407668.1">
    <property type="nucleotide sequence ID" value="NC_014655.1"/>
</dbReference>
<keyword evidence="2" id="KW-1185">Reference proteome</keyword>
<reference evidence="1 2" key="2">
    <citation type="journal article" date="2011" name="Stand. Genomic Sci.">
        <title>Complete genome sequence of Leadbetterella byssophila type strain (4M15).</title>
        <authorList>
            <person name="Abt B."/>
            <person name="Teshima H."/>
            <person name="Lucas S."/>
            <person name="Lapidus A."/>
            <person name="Del Rio T.G."/>
            <person name="Nolan M."/>
            <person name="Tice H."/>
            <person name="Cheng J.F."/>
            <person name="Pitluck S."/>
            <person name="Liolios K."/>
            <person name="Pagani I."/>
            <person name="Ivanova N."/>
            <person name="Mavromatis K."/>
            <person name="Pati A."/>
            <person name="Tapia R."/>
            <person name="Han C."/>
            <person name="Goodwin L."/>
            <person name="Chen A."/>
            <person name="Palaniappan K."/>
            <person name="Land M."/>
            <person name="Hauser L."/>
            <person name="Chang Y.J."/>
            <person name="Jeffries C.D."/>
            <person name="Rohde M."/>
            <person name="Goker M."/>
            <person name="Tindall B.J."/>
            <person name="Detter J.C."/>
            <person name="Woyke T."/>
            <person name="Bristow J."/>
            <person name="Eisen J.A."/>
            <person name="Markowitz V."/>
            <person name="Hugenholtz P."/>
            <person name="Klenk H.P."/>
            <person name="Kyrpides N.C."/>
        </authorList>
    </citation>
    <scope>NUCLEOTIDE SEQUENCE [LARGE SCALE GENOMIC DNA]</scope>
    <source>
        <strain evidence="2">DSM 17132 / JCM 16389 / KACC 11308 / NBRC 106382 / 4M15</strain>
    </source>
</reference>
<gene>
    <name evidence="1" type="ordered locus">Lbys_0871</name>
</gene>
<dbReference type="STRING" id="649349.Lbys_0871"/>
<evidence type="ECO:0000313" key="2">
    <source>
        <dbReference type="Proteomes" id="UP000007435"/>
    </source>
</evidence>
<protein>
    <submittedName>
        <fullName evidence="1">Uncharacterized protein</fullName>
    </submittedName>
</protein>
<organism evidence="1 2">
    <name type="scientific">Leadbetterella byssophila (strain DSM 17132 / JCM 16389 / KACC 11308 / NBRC 106382 / 4M15)</name>
    <dbReference type="NCBI Taxonomy" id="649349"/>
    <lineage>
        <taxon>Bacteria</taxon>
        <taxon>Pseudomonadati</taxon>
        <taxon>Bacteroidota</taxon>
        <taxon>Cytophagia</taxon>
        <taxon>Cytophagales</taxon>
        <taxon>Leadbetterellaceae</taxon>
        <taxon>Leadbetterella</taxon>
    </lineage>
</organism>
<dbReference type="Proteomes" id="UP000007435">
    <property type="component" value="Chromosome"/>
</dbReference>